<dbReference type="EMBL" id="JAPWTK010000064">
    <property type="protein sequence ID" value="KAJ8952754.1"/>
    <property type="molecule type" value="Genomic_DNA"/>
</dbReference>
<evidence type="ECO:0000313" key="2">
    <source>
        <dbReference type="Proteomes" id="UP001162162"/>
    </source>
</evidence>
<dbReference type="AlphaFoldDB" id="A0AAV8YMZ8"/>
<name>A0AAV8YMZ8_9CUCU</name>
<keyword evidence="2" id="KW-1185">Reference proteome</keyword>
<sequence>MSITCHERLTVTLRFLATSRSYEDLKYSTIISPQSMCYLIAEICKAIYNILNIEYIQLPSWALNKIIPPSGTGSYFYNYKGKHSMVLMAIANVNYEFIMCDFGTNGRISEGGVLENTKK</sequence>
<comment type="caution">
    <text evidence="1">The sequence shown here is derived from an EMBL/GenBank/DDBJ whole genome shotgun (WGS) entry which is preliminary data.</text>
</comment>
<dbReference type="Proteomes" id="UP001162162">
    <property type="component" value="Unassembled WGS sequence"/>
</dbReference>
<gene>
    <name evidence="1" type="ORF">NQ318_008069</name>
</gene>
<evidence type="ECO:0008006" key="3">
    <source>
        <dbReference type="Google" id="ProtNLM"/>
    </source>
</evidence>
<accession>A0AAV8YMZ8</accession>
<proteinExistence type="predicted"/>
<protein>
    <recommendedName>
        <fullName evidence="3">DDE Tnp4 domain-containing protein</fullName>
    </recommendedName>
</protein>
<organism evidence="1 2">
    <name type="scientific">Aromia moschata</name>
    <dbReference type="NCBI Taxonomy" id="1265417"/>
    <lineage>
        <taxon>Eukaryota</taxon>
        <taxon>Metazoa</taxon>
        <taxon>Ecdysozoa</taxon>
        <taxon>Arthropoda</taxon>
        <taxon>Hexapoda</taxon>
        <taxon>Insecta</taxon>
        <taxon>Pterygota</taxon>
        <taxon>Neoptera</taxon>
        <taxon>Endopterygota</taxon>
        <taxon>Coleoptera</taxon>
        <taxon>Polyphaga</taxon>
        <taxon>Cucujiformia</taxon>
        <taxon>Chrysomeloidea</taxon>
        <taxon>Cerambycidae</taxon>
        <taxon>Cerambycinae</taxon>
        <taxon>Callichromatini</taxon>
        <taxon>Aromia</taxon>
    </lineage>
</organism>
<reference evidence="1" key="1">
    <citation type="journal article" date="2023" name="Insect Mol. Biol.">
        <title>Genome sequencing provides insights into the evolution of gene families encoding plant cell wall-degrading enzymes in longhorned beetles.</title>
        <authorList>
            <person name="Shin N.R."/>
            <person name="Okamura Y."/>
            <person name="Kirsch R."/>
            <person name="Pauchet Y."/>
        </authorList>
    </citation>
    <scope>NUCLEOTIDE SEQUENCE</scope>
    <source>
        <strain evidence="1">AMC_N1</strain>
    </source>
</reference>
<evidence type="ECO:0000313" key="1">
    <source>
        <dbReference type="EMBL" id="KAJ8952754.1"/>
    </source>
</evidence>